<evidence type="ECO:0000313" key="2">
    <source>
        <dbReference type="EMBL" id="MCT8991106.1"/>
    </source>
</evidence>
<dbReference type="InterPro" id="IPR000600">
    <property type="entry name" value="ROK"/>
</dbReference>
<comment type="similarity">
    <text evidence="1">Belongs to the ROK (NagC/XylR) family.</text>
</comment>
<comment type="caution">
    <text evidence="2">The sequence shown here is derived from an EMBL/GenBank/DDBJ whole genome shotgun (WGS) entry which is preliminary data.</text>
</comment>
<dbReference type="Pfam" id="PF00480">
    <property type="entry name" value="ROK"/>
    <property type="match status" value="1"/>
</dbReference>
<dbReference type="PANTHER" id="PTHR18964:SF149">
    <property type="entry name" value="BIFUNCTIONAL UDP-N-ACETYLGLUCOSAMINE 2-EPIMERASE_N-ACETYLMANNOSAMINE KINASE"/>
    <property type="match status" value="1"/>
</dbReference>
<protein>
    <submittedName>
        <fullName evidence="2">ROK family protein</fullName>
    </submittedName>
</protein>
<organism evidence="2 3">
    <name type="scientific">Chelativorans petroleitrophicus</name>
    <dbReference type="NCBI Taxonomy" id="2975484"/>
    <lineage>
        <taxon>Bacteria</taxon>
        <taxon>Pseudomonadati</taxon>
        <taxon>Pseudomonadota</taxon>
        <taxon>Alphaproteobacteria</taxon>
        <taxon>Hyphomicrobiales</taxon>
        <taxon>Phyllobacteriaceae</taxon>
        <taxon>Chelativorans</taxon>
    </lineage>
</organism>
<accession>A0A9X2XAJ5</accession>
<dbReference type="RefSeq" id="WP_261516004.1">
    <property type="nucleotide sequence ID" value="NZ_JAODNV010000013.1"/>
</dbReference>
<dbReference type="InterPro" id="IPR043129">
    <property type="entry name" value="ATPase_NBD"/>
</dbReference>
<dbReference type="PANTHER" id="PTHR18964">
    <property type="entry name" value="ROK (REPRESSOR, ORF, KINASE) FAMILY"/>
    <property type="match status" value="1"/>
</dbReference>
<reference evidence="2" key="1">
    <citation type="submission" date="2022-08" db="EMBL/GenBank/DDBJ databases">
        <title>Chelativorans sichuanense sp. nov., a paraffin oil-degrading bacterium isolated from a mixture of oil-based drill cuttings and paddy soil.</title>
        <authorList>
            <person name="Yu J."/>
            <person name="Liu H."/>
            <person name="Chen Q."/>
        </authorList>
    </citation>
    <scope>NUCLEOTIDE SEQUENCE</scope>
    <source>
        <strain evidence="2">SCAU 2101</strain>
    </source>
</reference>
<dbReference type="EMBL" id="JAODNV010000013">
    <property type="protein sequence ID" value="MCT8991106.1"/>
    <property type="molecule type" value="Genomic_DNA"/>
</dbReference>
<dbReference type="Gene3D" id="3.30.420.40">
    <property type="match status" value="2"/>
</dbReference>
<gene>
    <name evidence="2" type="ORF">NYR54_12525</name>
</gene>
<name>A0A9X2XAJ5_9HYPH</name>
<evidence type="ECO:0000313" key="3">
    <source>
        <dbReference type="Proteomes" id="UP001149009"/>
    </source>
</evidence>
<proteinExistence type="inferred from homology"/>
<dbReference type="SUPFAM" id="SSF53067">
    <property type="entry name" value="Actin-like ATPase domain"/>
    <property type="match status" value="1"/>
</dbReference>
<dbReference type="Proteomes" id="UP001149009">
    <property type="component" value="Unassembled WGS sequence"/>
</dbReference>
<keyword evidence="3" id="KW-1185">Reference proteome</keyword>
<evidence type="ECO:0000256" key="1">
    <source>
        <dbReference type="ARBA" id="ARBA00006479"/>
    </source>
</evidence>
<dbReference type="AlphaFoldDB" id="A0A9X2XAJ5"/>
<sequence length="289" mass="29589">MRVLAIDLGGTNMRAGLVDGDALEPSPVGHWKAPATLEEFRDRVETLLREHEATKLGVAIPGLARGTVSTWVPNLPYLDGVDFAALFPDVHLTLGNDAHFSLLAEAAGGAASQAENAILLAIGTGIGSAVLADGRVVRGQGGAATSFGWACADPSDGGHPAHGWLERMASGTALDRLAARHGLPDGAALVSRARSGDGNARTALEAPMTALGTTLAGAVALTGASLVIFTGGVADSFEVLEPLLRPALTRHLPPHLRDVRLAPGHFGPRAALTGAGLAARGHPIWRGNP</sequence>